<dbReference type="Pfam" id="PF00497">
    <property type="entry name" value="SBP_bac_3"/>
    <property type="match status" value="1"/>
</dbReference>
<evidence type="ECO:0000259" key="7">
    <source>
        <dbReference type="SMART" id="SM00079"/>
    </source>
</evidence>
<gene>
    <name evidence="8" type="ORF">A7P95_09010</name>
</gene>
<comment type="similarity">
    <text evidence="2 4">Belongs to the bacterial solute-binding protein 3 family.</text>
</comment>
<feature type="chain" id="PRO_5008396163" evidence="5">
    <location>
        <begin position="20"/>
        <end position="279"/>
    </location>
</feature>
<evidence type="ECO:0000313" key="9">
    <source>
        <dbReference type="Proteomes" id="UP000077885"/>
    </source>
</evidence>
<sequence length="279" mass="29772">MNMKKWLATALACSAMALSGCGNSGSTQQASQPAAGSDAAASTASAPAEGKVLRVATNAEFAPFEFKNADGSVSGFDVDLINAIAKEAGYRVEFKDQSWDSLFNSLRNGDADIVVAAVTITPEREQTMLFTEPYFEITQVVAVPEGKQVASVEDLKNLNRVGVVTGNTGDLAASKILGATNPKVTRFETLPLLLKELQNGGVDAAVSDSSVVMEFIKHNGDKGFTMIKVPDFEAEHYGIALRKEDTELRDTLNKALAAIRANGEYDRIHQQYFGTAAAK</sequence>
<dbReference type="OrthoDB" id="368476at2"/>
<dbReference type="GO" id="GO:0030313">
    <property type="term" value="C:cell envelope"/>
    <property type="evidence" value="ECO:0007669"/>
    <property type="project" value="UniProtKB-SubCell"/>
</dbReference>
<dbReference type="PANTHER" id="PTHR35936:SF17">
    <property type="entry name" value="ARGININE-BINDING EXTRACELLULAR PROTEIN ARTP"/>
    <property type="match status" value="1"/>
</dbReference>
<dbReference type="Gene3D" id="3.40.190.10">
    <property type="entry name" value="Periplasmic binding protein-like II"/>
    <property type="match status" value="2"/>
</dbReference>
<dbReference type="SUPFAM" id="SSF53850">
    <property type="entry name" value="Periplasmic binding protein-like II"/>
    <property type="match status" value="1"/>
</dbReference>
<name>A0A1A9RV02_9NEIS</name>
<dbReference type="SMART" id="SM00062">
    <property type="entry name" value="PBPb"/>
    <property type="match status" value="1"/>
</dbReference>
<organism evidence="8 9">
    <name type="scientific">Eikenella longinqua</name>
    <dbReference type="NCBI Taxonomy" id="1795827"/>
    <lineage>
        <taxon>Bacteria</taxon>
        <taxon>Pseudomonadati</taxon>
        <taxon>Pseudomonadota</taxon>
        <taxon>Betaproteobacteria</taxon>
        <taxon>Neisseriales</taxon>
        <taxon>Neisseriaceae</taxon>
        <taxon>Eikenella</taxon>
    </lineage>
</organism>
<dbReference type="RefSeq" id="WP_067594241.1">
    <property type="nucleotide sequence ID" value="NZ_LXSL01000028.1"/>
</dbReference>
<feature type="domain" description="Ionotropic glutamate receptor C-terminal" evidence="7">
    <location>
        <begin position="52"/>
        <end position="275"/>
    </location>
</feature>
<evidence type="ECO:0000256" key="2">
    <source>
        <dbReference type="ARBA" id="ARBA00010333"/>
    </source>
</evidence>
<dbReference type="EMBL" id="LXSL01000028">
    <property type="protein sequence ID" value="OAM26879.1"/>
    <property type="molecule type" value="Genomic_DNA"/>
</dbReference>
<dbReference type="PROSITE" id="PS51257">
    <property type="entry name" value="PROKAR_LIPOPROTEIN"/>
    <property type="match status" value="1"/>
</dbReference>
<dbReference type="InterPro" id="IPR001320">
    <property type="entry name" value="Iontro_rcpt_C"/>
</dbReference>
<comment type="caution">
    <text evidence="8">The sequence shown here is derived from an EMBL/GenBank/DDBJ whole genome shotgun (WGS) entry which is preliminary data.</text>
</comment>
<dbReference type="PROSITE" id="PS01039">
    <property type="entry name" value="SBP_BACTERIAL_3"/>
    <property type="match status" value="1"/>
</dbReference>
<feature type="signal peptide" evidence="5">
    <location>
        <begin position="1"/>
        <end position="19"/>
    </location>
</feature>
<dbReference type="InterPro" id="IPR018313">
    <property type="entry name" value="SBP_3_CS"/>
</dbReference>
<dbReference type="CDD" id="cd13624">
    <property type="entry name" value="PBP2_Arg_Lys_His"/>
    <property type="match status" value="1"/>
</dbReference>
<accession>A0A1A9RV02</accession>
<dbReference type="AlphaFoldDB" id="A0A1A9RV02"/>
<dbReference type="STRING" id="1795827.A7P95_09010"/>
<feature type="domain" description="Solute-binding protein family 3/N-terminal" evidence="6">
    <location>
        <begin position="52"/>
        <end position="276"/>
    </location>
</feature>
<dbReference type="Proteomes" id="UP000077885">
    <property type="component" value="Unassembled WGS sequence"/>
</dbReference>
<proteinExistence type="inferred from homology"/>
<dbReference type="InterPro" id="IPR001638">
    <property type="entry name" value="Solute-binding_3/MltF_N"/>
</dbReference>
<reference evidence="9" key="1">
    <citation type="submission" date="2016-05" db="EMBL/GenBank/DDBJ databases">
        <title>Draft genome of Corynebacterium afermentans subsp. afermentans LCDC 88199T.</title>
        <authorList>
            <person name="Bernier A.-M."/>
            <person name="Bernard K."/>
        </authorList>
    </citation>
    <scope>NUCLEOTIDE SEQUENCE [LARGE SCALE GENOMIC DNA]</scope>
    <source>
        <strain evidence="9">NML02-A-017</strain>
    </source>
</reference>
<keyword evidence="3 5" id="KW-0732">Signal</keyword>
<comment type="subcellular location">
    <subcellularLocation>
        <location evidence="1">Cell envelope</location>
    </subcellularLocation>
</comment>
<evidence type="ECO:0000256" key="1">
    <source>
        <dbReference type="ARBA" id="ARBA00004196"/>
    </source>
</evidence>
<evidence type="ECO:0000256" key="4">
    <source>
        <dbReference type="RuleBase" id="RU003744"/>
    </source>
</evidence>
<keyword evidence="9" id="KW-1185">Reference proteome</keyword>
<dbReference type="SMART" id="SM00079">
    <property type="entry name" value="PBPe"/>
    <property type="match status" value="1"/>
</dbReference>
<protein>
    <submittedName>
        <fullName evidence="8">ABC transporter substrate-binding protein</fullName>
    </submittedName>
</protein>
<dbReference type="GO" id="GO:0015276">
    <property type="term" value="F:ligand-gated monoatomic ion channel activity"/>
    <property type="evidence" value="ECO:0007669"/>
    <property type="project" value="InterPro"/>
</dbReference>
<dbReference type="PANTHER" id="PTHR35936">
    <property type="entry name" value="MEMBRANE-BOUND LYTIC MUREIN TRANSGLYCOSYLASE F"/>
    <property type="match status" value="1"/>
</dbReference>
<dbReference type="GO" id="GO:0016020">
    <property type="term" value="C:membrane"/>
    <property type="evidence" value="ECO:0007669"/>
    <property type="project" value="InterPro"/>
</dbReference>
<evidence type="ECO:0000256" key="3">
    <source>
        <dbReference type="ARBA" id="ARBA00022729"/>
    </source>
</evidence>
<evidence type="ECO:0000256" key="5">
    <source>
        <dbReference type="SAM" id="SignalP"/>
    </source>
</evidence>
<evidence type="ECO:0000259" key="6">
    <source>
        <dbReference type="SMART" id="SM00062"/>
    </source>
</evidence>
<evidence type="ECO:0000313" key="8">
    <source>
        <dbReference type="EMBL" id="OAM26879.1"/>
    </source>
</evidence>